<dbReference type="EMBL" id="LDZY01000003">
    <property type="protein sequence ID" value="KLU67114.1"/>
    <property type="molecule type" value="Genomic_DNA"/>
</dbReference>
<dbReference type="InterPro" id="IPR014717">
    <property type="entry name" value="Transl_elong_EF1B/ribsomal_bS6"/>
</dbReference>
<evidence type="ECO:0000256" key="6">
    <source>
        <dbReference type="ARBA" id="ARBA00035104"/>
    </source>
</evidence>
<dbReference type="FunFam" id="3.30.70.60:FF:000002">
    <property type="entry name" value="30S ribosomal protein S6"/>
    <property type="match status" value="1"/>
</dbReference>
<dbReference type="PANTHER" id="PTHR21011:SF1">
    <property type="entry name" value="SMALL RIBOSOMAL SUBUNIT PROTEIN BS6M"/>
    <property type="match status" value="1"/>
</dbReference>
<evidence type="ECO:0000256" key="4">
    <source>
        <dbReference type="ARBA" id="ARBA00022980"/>
    </source>
</evidence>
<sequence>MKAYEILYIIRPDMDEEATNALVDRISGLASSNGGQNVTVDKWGKRRLAYEIKDYKEGQYVLMNFEAEGKTSQEVERNMKISDDVIRFLTVKKDD</sequence>
<proteinExistence type="inferred from homology"/>
<comment type="similarity">
    <text evidence="1 8">Belongs to the bacterial ribosomal protein bS6 family.</text>
</comment>
<dbReference type="SUPFAM" id="SSF54995">
    <property type="entry name" value="Ribosomal protein S6"/>
    <property type="match status" value="1"/>
</dbReference>
<comment type="function">
    <text evidence="6 8">Binds together with bS18 to 16S ribosomal RNA.</text>
</comment>
<dbReference type="PATRIC" id="fig|476652.3.peg.1079"/>
<reference evidence="9 10" key="1">
    <citation type="submission" date="2015-06" db="EMBL/GenBank/DDBJ databases">
        <title>Draft genome of the moderately acidophilic sulfate reducer Candidatus Desulfosporosinus acididurans strain M1.</title>
        <authorList>
            <person name="Poehlein A."/>
            <person name="Petzsch P."/>
            <person name="Johnson B.D."/>
            <person name="Schloemann M."/>
            <person name="Daniel R."/>
            <person name="Muehling M."/>
        </authorList>
    </citation>
    <scope>NUCLEOTIDE SEQUENCE [LARGE SCALE GENOMIC DNA]</scope>
    <source>
        <strain evidence="9 10">M1</strain>
    </source>
</reference>
<dbReference type="PANTHER" id="PTHR21011">
    <property type="entry name" value="MITOCHONDRIAL 28S RIBOSOMAL PROTEIN S6"/>
    <property type="match status" value="1"/>
</dbReference>
<dbReference type="GO" id="GO:0005737">
    <property type="term" value="C:cytoplasm"/>
    <property type="evidence" value="ECO:0007669"/>
    <property type="project" value="UniProtKB-ARBA"/>
</dbReference>
<dbReference type="AlphaFoldDB" id="A0A0J1FUK0"/>
<dbReference type="GO" id="GO:0005840">
    <property type="term" value="C:ribosome"/>
    <property type="evidence" value="ECO:0007669"/>
    <property type="project" value="UniProtKB-KW"/>
</dbReference>
<gene>
    <name evidence="8 9" type="primary">rpsF</name>
    <name evidence="9" type="ORF">DEAC_c10520</name>
</gene>
<evidence type="ECO:0000313" key="10">
    <source>
        <dbReference type="Proteomes" id="UP000036356"/>
    </source>
</evidence>
<dbReference type="Proteomes" id="UP000036356">
    <property type="component" value="Unassembled WGS sequence"/>
</dbReference>
<accession>A0A0J1FUK0</accession>
<keyword evidence="4 8" id="KW-0689">Ribosomal protein</keyword>
<dbReference type="InterPro" id="IPR020815">
    <property type="entry name" value="Ribosomal_bS6_CS"/>
</dbReference>
<comment type="caution">
    <text evidence="9">The sequence shown here is derived from an EMBL/GenBank/DDBJ whole genome shotgun (WGS) entry which is preliminary data.</text>
</comment>
<dbReference type="PROSITE" id="PS01048">
    <property type="entry name" value="RIBOSOMAL_S6"/>
    <property type="match status" value="1"/>
</dbReference>
<dbReference type="NCBIfam" id="TIGR00166">
    <property type="entry name" value="S6"/>
    <property type="match status" value="1"/>
</dbReference>
<keyword evidence="10" id="KW-1185">Reference proteome</keyword>
<keyword evidence="3 8" id="KW-0694">RNA-binding</keyword>
<name>A0A0J1FUK0_9FIRM</name>
<organism evidence="9 10">
    <name type="scientific">Desulfosporosinus acididurans</name>
    <dbReference type="NCBI Taxonomy" id="476652"/>
    <lineage>
        <taxon>Bacteria</taxon>
        <taxon>Bacillati</taxon>
        <taxon>Bacillota</taxon>
        <taxon>Clostridia</taxon>
        <taxon>Eubacteriales</taxon>
        <taxon>Desulfitobacteriaceae</taxon>
        <taxon>Desulfosporosinus</taxon>
    </lineage>
</organism>
<dbReference type="InterPro" id="IPR035980">
    <property type="entry name" value="Ribosomal_bS6_sf"/>
</dbReference>
<evidence type="ECO:0000256" key="3">
    <source>
        <dbReference type="ARBA" id="ARBA00022884"/>
    </source>
</evidence>
<evidence type="ECO:0000256" key="2">
    <source>
        <dbReference type="ARBA" id="ARBA00022730"/>
    </source>
</evidence>
<evidence type="ECO:0000313" key="9">
    <source>
        <dbReference type="EMBL" id="KLU67114.1"/>
    </source>
</evidence>
<evidence type="ECO:0000256" key="8">
    <source>
        <dbReference type="HAMAP-Rule" id="MF_00360"/>
    </source>
</evidence>
<dbReference type="InterPro" id="IPR020814">
    <property type="entry name" value="Ribosomal_S6_plastid/chlpt"/>
</dbReference>
<dbReference type="CDD" id="cd00473">
    <property type="entry name" value="bS6"/>
    <property type="match status" value="1"/>
</dbReference>
<dbReference type="Pfam" id="PF01250">
    <property type="entry name" value="Ribosomal_S6"/>
    <property type="match status" value="1"/>
</dbReference>
<evidence type="ECO:0000256" key="7">
    <source>
        <dbReference type="ARBA" id="ARBA00035294"/>
    </source>
</evidence>
<keyword evidence="5 8" id="KW-0687">Ribonucleoprotein</keyword>
<evidence type="ECO:0000256" key="1">
    <source>
        <dbReference type="ARBA" id="ARBA00009512"/>
    </source>
</evidence>
<dbReference type="InterPro" id="IPR000529">
    <property type="entry name" value="Ribosomal_bS6"/>
</dbReference>
<dbReference type="RefSeq" id="WP_047808949.1">
    <property type="nucleotide sequence ID" value="NZ_LDZY01000003.1"/>
</dbReference>
<evidence type="ECO:0000256" key="5">
    <source>
        <dbReference type="ARBA" id="ARBA00023274"/>
    </source>
</evidence>
<keyword evidence="2 8" id="KW-0699">rRNA-binding</keyword>
<dbReference type="Gene3D" id="3.30.70.60">
    <property type="match status" value="1"/>
</dbReference>
<dbReference type="HAMAP" id="MF_00360">
    <property type="entry name" value="Ribosomal_bS6"/>
    <property type="match status" value="1"/>
</dbReference>
<dbReference type="GO" id="GO:1990904">
    <property type="term" value="C:ribonucleoprotein complex"/>
    <property type="evidence" value="ECO:0007669"/>
    <property type="project" value="UniProtKB-KW"/>
</dbReference>
<dbReference type="GO" id="GO:0070181">
    <property type="term" value="F:small ribosomal subunit rRNA binding"/>
    <property type="evidence" value="ECO:0007669"/>
    <property type="project" value="TreeGrafter"/>
</dbReference>
<dbReference type="GO" id="GO:0003735">
    <property type="term" value="F:structural constituent of ribosome"/>
    <property type="evidence" value="ECO:0007669"/>
    <property type="project" value="InterPro"/>
</dbReference>
<protein>
    <recommendedName>
        <fullName evidence="7 8">Small ribosomal subunit protein bS6</fullName>
    </recommendedName>
</protein>
<dbReference type="GO" id="GO:0006412">
    <property type="term" value="P:translation"/>
    <property type="evidence" value="ECO:0007669"/>
    <property type="project" value="UniProtKB-UniRule"/>
</dbReference>
<dbReference type="STRING" id="476652.DEAC_c10520"/>